<evidence type="ECO:0000313" key="7">
    <source>
        <dbReference type="EMBL" id="KAL3759610.1"/>
    </source>
</evidence>
<feature type="transmembrane region" description="Helical" evidence="5">
    <location>
        <begin position="145"/>
        <end position="167"/>
    </location>
</feature>
<dbReference type="PANTHER" id="PTHR30238:SF0">
    <property type="entry name" value="THYLAKOID MEMBRANE PROTEIN TERC, CHLOROPLASTIC"/>
    <property type="match status" value="1"/>
</dbReference>
<accession>A0ABD3M6D5</accession>
<protein>
    <submittedName>
        <fullName evidence="7">Uncharacterized protein</fullName>
    </submittedName>
</protein>
<dbReference type="PROSITE" id="PS51257">
    <property type="entry name" value="PROKAR_LIPOPROTEIN"/>
    <property type="match status" value="1"/>
</dbReference>
<organism evidence="7 8">
    <name type="scientific">Discostella pseudostelligera</name>
    <dbReference type="NCBI Taxonomy" id="259834"/>
    <lineage>
        <taxon>Eukaryota</taxon>
        <taxon>Sar</taxon>
        <taxon>Stramenopiles</taxon>
        <taxon>Ochrophyta</taxon>
        <taxon>Bacillariophyta</taxon>
        <taxon>Coscinodiscophyceae</taxon>
        <taxon>Thalassiosirophycidae</taxon>
        <taxon>Stephanodiscales</taxon>
        <taxon>Stephanodiscaceae</taxon>
        <taxon>Discostella</taxon>
    </lineage>
</organism>
<gene>
    <name evidence="7" type="ORF">ACHAWU_009757</name>
</gene>
<dbReference type="Proteomes" id="UP001530293">
    <property type="component" value="Unassembled WGS sequence"/>
</dbReference>
<evidence type="ECO:0000256" key="3">
    <source>
        <dbReference type="ARBA" id="ARBA00022989"/>
    </source>
</evidence>
<sequence>MRRKMRRSKSGSLAIALLLSACVGSFDVVESFSQSAYSSSALPSTSHASCRIRHHSIGCPASVSVAIPHINLRLNAVPEDRDGSNLQFLEPGTFPTIVVEEPPQDDIYEQAIRRTILWVGLAAIFGAGLAVVVGPDASEEFFAGYLIEQSLSVDNLFVFLLLFEYFNVPLSSQDRVLNWGIYGAVIMRALMIGVGAAALERFHSILLVFAGILVYSSAKTLIPSGDDDDDEEDMNENSIVKFSRSLIDSTDQFDGSNFFTIVDGVKKATPLFICMITLEISDVVFAVDSIPAVFGVTSNPLIVFTSNMFAIMGLRSLYTILSKAASDIKYLEPAVGVVLGFIGSKMIAEYFGVEIPTAISLGIVASCLSGGVALSVWEKTQEIEVEDIP</sequence>
<evidence type="ECO:0000256" key="6">
    <source>
        <dbReference type="SAM" id="SignalP"/>
    </source>
</evidence>
<feature type="chain" id="PRO_5044799399" evidence="6">
    <location>
        <begin position="26"/>
        <end position="389"/>
    </location>
</feature>
<feature type="signal peptide" evidence="6">
    <location>
        <begin position="1"/>
        <end position="25"/>
    </location>
</feature>
<evidence type="ECO:0000256" key="4">
    <source>
        <dbReference type="ARBA" id="ARBA00023136"/>
    </source>
</evidence>
<feature type="transmembrane region" description="Helical" evidence="5">
    <location>
        <begin position="115"/>
        <end position="133"/>
    </location>
</feature>
<dbReference type="InterPro" id="IPR005496">
    <property type="entry name" value="Integral_membrane_TerC"/>
</dbReference>
<keyword evidence="2 5" id="KW-0812">Transmembrane</keyword>
<evidence type="ECO:0000256" key="5">
    <source>
        <dbReference type="SAM" id="Phobius"/>
    </source>
</evidence>
<feature type="transmembrane region" description="Helical" evidence="5">
    <location>
        <begin position="179"/>
        <end position="198"/>
    </location>
</feature>
<evidence type="ECO:0000256" key="1">
    <source>
        <dbReference type="ARBA" id="ARBA00004141"/>
    </source>
</evidence>
<dbReference type="GO" id="GO:0016020">
    <property type="term" value="C:membrane"/>
    <property type="evidence" value="ECO:0007669"/>
    <property type="project" value="UniProtKB-SubCell"/>
</dbReference>
<comment type="subcellular location">
    <subcellularLocation>
        <location evidence="1">Membrane</location>
        <topology evidence="1">Multi-pass membrane protein</topology>
    </subcellularLocation>
</comment>
<dbReference type="PANTHER" id="PTHR30238">
    <property type="entry name" value="MEMBRANE BOUND PREDICTED REDOX MODULATOR"/>
    <property type="match status" value="1"/>
</dbReference>
<dbReference type="Pfam" id="PF03741">
    <property type="entry name" value="TerC"/>
    <property type="match status" value="1"/>
</dbReference>
<evidence type="ECO:0000256" key="2">
    <source>
        <dbReference type="ARBA" id="ARBA00022692"/>
    </source>
</evidence>
<keyword evidence="3 5" id="KW-1133">Transmembrane helix</keyword>
<keyword evidence="8" id="KW-1185">Reference proteome</keyword>
<dbReference type="AlphaFoldDB" id="A0ABD3M6D5"/>
<keyword evidence="4 5" id="KW-0472">Membrane</keyword>
<comment type="caution">
    <text evidence="7">The sequence shown here is derived from an EMBL/GenBank/DDBJ whole genome shotgun (WGS) entry which is preliminary data.</text>
</comment>
<name>A0ABD3M6D5_9STRA</name>
<keyword evidence="6" id="KW-0732">Signal</keyword>
<reference evidence="7 8" key="1">
    <citation type="submission" date="2024-10" db="EMBL/GenBank/DDBJ databases">
        <title>Updated reference genomes for cyclostephanoid diatoms.</title>
        <authorList>
            <person name="Roberts W.R."/>
            <person name="Alverson A.J."/>
        </authorList>
    </citation>
    <scope>NUCLEOTIDE SEQUENCE [LARGE SCALE GENOMIC DNA]</scope>
    <source>
        <strain evidence="7 8">AJA232-27</strain>
    </source>
</reference>
<evidence type="ECO:0000313" key="8">
    <source>
        <dbReference type="Proteomes" id="UP001530293"/>
    </source>
</evidence>
<dbReference type="NCBIfam" id="TIGR03718">
    <property type="entry name" value="R_switched_Alx"/>
    <property type="match status" value="1"/>
</dbReference>
<dbReference type="EMBL" id="JALLBG020000199">
    <property type="protein sequence ID" value="KAL3759610.1"/>
    <property type="molecule type" value="Genomic_DNA"/>
</dbReference>
<dbReference type="InterPro" id="IPR022369">
    <property type="entry name" value="Integral_membrane_TerC_rswitch"/>
</dbReference>
<proteinExistence type="predicted"/>